<dbReference type="Proteomes" id="UP000287651">
    <property type="component" value="Unassembled WGS sequence"/>
</dbReference>
<accession>A0A426XUM0</accession>
<evidence type="ECO:0000256" key="1">
    <source>
        <dbReference type="SAM" id="MobiDB-lite"/>
    </source>
</evidence>
<protein>
    <submittedName>
        <fullName evidence="2">Uncharacterized protein</fullName>
    </submittedName>
</protein>
<sequence length="159" mass="17527">MGGRPGTTSTIPITAPAPAQPTDAPSPSEVQEIPPEEVIRKAPEVSSKRLTKDLTGQRKKAKVPARHKSRREGEKSKSRADKGKEPTAQVEGTPTPRPKPKSVKELCNACPREDDQDYHIIRVSSQPEPAPDAPFEIDLTSLTHEMWIRQDDEASTRYA</sequence>
<feature type="compositionally biased region" description="Basic and acidic residues" evidence="1">
    <location>
        <begin position="71"/>
        <end position="85"/>
    </location>
</feature>
<evidence type="ECO:0000313" key="3">
    <source>
        <dbReference type="Proteomes" id="UP000287651"/>
    </source>
</evidence>
<feature type="compositionally biased region" description="Basic residues" evidence="1">
    <location>
        <begin position="57"/>
        <end position="70"/>
    </location>
</feature>
<dbReference type="EMBL" id="AMZH03017323">
    <property type="protein sequence ID" value="RRT43165.1"/>
    <property type="molecule type" value="Genomic_DNA"/>
</dbReference>
<feature type="region of interest" description="Disordered" evidence="1">
    <location>
        <begin position="1"/>
        <end position="104"/>
    </location>
</feature>
<name>A0A426XUM0_ENSVE</name>
<evidence type="ECO:0000313" key="2">
    <source>
        <dbReference type="EMBL" id="RRT43165.1"/>
    </source>
</evidence>
<organism evidence="2 3">
    <name type="scientific">Ensete ventricosum</name>
    <name type="common">Abyssinian banana</name>
    <name type="synonym">Musa ensete</name>
    <dbReference type="NCBI Taxonomy" id="4639"/>
    <lineage>
        <taxon>Eukaryota</taxon>
        <taxon>Viridiplantae</taxon>
        <taxon>Streptophyta</taxon>
        <taxon>Embryophyta</taxon>
        <taxon>Tracheophyta</taxon>
        <taxon>Spermatophyta</taxon>
        <taxon>Magnoliopsida</taxon>
        <taxon>Liliopsida</taxon>
        <taxon>Zingiberales</taxon>
        <taxon>Musaceae</taxon>
        <taxon>Ensete</taxon>
    </lineage>
</organism>
<reference evidence="2 3" key="1">
    <citation type="journal article" date="2014" name="Agronomy (Basel)">
        <title>A Draft Genome Sequence for Ensete ventricosum, the Drought-Tolerant Tree Against Hunger.</title>
        <authorList>
            <person name="Harrison J."/>
            <person name="Moore K.A."/>
            <person name="Paszkiewicz K."/>
            <person name="Jones T."/>
            <person name="Grant M."/>
            <person name="Ambacheew D."/>
            <person name="Muzemil S."/>
            <person name="Studholme D.J."/>
        </authorList>
    </citation>
    <scope>NUCLEOTIDE SEQUENCE [LARGE SCALE GENOMIC DNA]</scope>
</reference>
<dbReference type="AlphaFoldDB" id="A0A426XUM0"/>
<gene>
    <name evidence="2" type="ORF">B296_00026489</name>
</gene>
<feature type="compositionally biased region" description="Basic and acidic residues" evidence="1">
    <location>
        <begin position="37"/>
        <end position="56"/>
    </location>
</feature>
<feature type="compositionally biased region" description="Low complexity" evidence="1">
    <location>
        <begin position="1"/>
        <end position="28"/>
    </location>
</feature>
<comment type="caution">
    <text evidence="2">The sequence shown here is derived from an EMBL/GenBank/DDBJ whole genome shotgun (WGS) entry which is preliminary data.</text>
</comment>
<proteinExistence type="predicted"/>